<dbReference type="InterPro" id="IPR002641">
    <property type="entry name" value="PNPLA_dom"/>
</dbReference>
<dbReference type="Proteomes" id="UP001491310">
    <property type="component" value="Unassembled WGS sequence"/>
</dbReference>
<comment type="domain">
    <text evidence="3">The nitrogen atoms of the two glycine residues in the GGXR motif define the oxyanion hole, and stabilize the oxyanion that forms during the nucleophilic attack by the catalytic serine during substrate cleavage.</text>
</comment>
<evidence type="ECO:0000313" key="6">
    <source>
        <dbReference type="Proteomes" id="UP001491310"/>
    </source>
</evidence>
<dbReference type="PANTHER" id="PTHR12406:SF45">
    <property type="entry name" value="PATATIN"/>
    <property type="match status" value="1"/>
</dbReference>
<dbReference type="PANTHER" id="PTHR12406">
    <property type="entry name" value="CALCIUM-INDEPENDENT PHOSPHOLIPASE A2 IPLA2 -RELATED"/>
    <property type="match status" value="1"/>
</dbReference>
<dbReference type="InterPro" id="IPR016035">
    <property type="entry name" value="Acyl_Trfase/lysoPLipase"/>
</dbReference>
<dbReference type="SUPFAM" id="SSF52151">
    <property type="entry name" value="FabD/lysophospholipase-like"/>
    <property type="match status" value="1"/>
</dbReference>
<dbReference type="PROSITE" id="PS51635">
    <property type="entry name" value="PNPLA"/>
    <property type="match status" value="1"/>
</dbReference>
<organism evidence="5 6">
    <name type="scientific">Coccomyxa subellipsoidea</name>
    <dbReference type="NCBI Taxonomy" id="248742"/>
    <lineage>
        <taxon>Eukaryota</taxon>
        <taxon>Viridiplantae</taxon>
        <taxon>Chlorophyta</taxon>
        <taxon>core chlorophytes</taxon>
        <taxon>Trebouxiophyceae</taxon>
        <taxon>Trebouxiophyceae incertae sedis</taxon>
        <taxon>Coccomyxaceae</taxon>
        <taxon>Coccomyxa</taxon>
    </lineage>
</organism>
<evidence type="ECO:0000259" key="4">
    <source>
        <dbReference type="PROSITE" id="PS51635"/>
    </source>
</evidence>
<feature type="short sequence motif" description="GXSXG" evidence="2">
    <location>
        <begin position="74"/>
        <end position="78"/>
    </location>
</feature>
<feature type="domain" description="PNPLA" evidence="4">
    <location>
        <begin position="40"/>
        <end position="208"/>
    </location>
</feature>
<keyword evidence="2 3" id="KW-0442">Lipid degradation</keyword>
<name>A0ABR2YWD8_9CHLO</name>
<accession>A0ABR2YWD8</accession>
<evidence type="ECO:0000256" key="3">
    <source>
        <dbReference type="RuleBase" id="RU361262"/>
    </source>
</evidence>
<proteinExistence type="inferred from homology"/>
<dbReference type="EMBL" id="JALJOT010000004">
    <property type="protein sequence ID" value="KAK9916006.1"/>
    <property type="molecule type" value="Genomic_DNA"/>
</dbReference>
<dbReference type="Pfam" id="PF01734">
    <property type="entry name" value="Patatin"/>
    <property type="match status" value="1"/>
</dbReference>
<dbReference type="EC" id="3.1.1.-" evidence="3"/>
<dbReference type="Gene3D" id="3.40.1090.10">
    <property type="entry name" value="Cytosolic phospholipase A2 catalytic domain"/>
    <property type="match status" value="1"/>
</dbReference>
<keyword evidence="2 3" id="KW-0378">Hydrolase</keyword>
<comment type="similarity">
    <text evidence="3">Belongs to the patatin family.</text>
</comment>
<feature type="active site" description="Proton acceptor" evidence="2">
    <location>
        <position position="195"/>
    </location>
</feature>
<comment type="caution">
    <text evidence="2">Lacks conserved residue(s) required for the propagation of feature annotation.</text>
</comment>
<dbReference type="InterPro" id="IPR033562">
    <property type="entry name" value="PLPL"/>
</dbReference>
<feature type="active site" description="Nucleophile" evidence="2">
    <location>
        <position position="76"/>
    </location>
</feature>
<sequence length="237" mass="26234">MPTCRPVNAFSASQAAAVEHKSRQVLPDIESSHKEPAPELTGGGGGIGFWWEAGVVKYLQQRYSSSMGTWQMRGASAGALTATLAACRVNVDSAFDSALRLAEEHRLFERSIGLTGVWGKIVRQWLDEVLPAHAADMCRGRLKIAVRDMHTLKLVLIDQFDNKAELIDANLASAHIPFFLDWRPFAVYRGKRYIDGSIQDALRGKHSSMLTDNGRSFLMDYKKASHPHLGAFESTPH</sequence>
<comment type="function">
    <text evidence="3">Lipolytic acyl hydrolase (LAH).</text>
</comment>
<keyword evidence="6" id="KW-1185">Reference proteome</keyword>
<evidence type="ECO:0000256" key="2">
    <source>
        <dbReference type="PROSITE-ProRule" id="PRU01161"/>
    </source>
</evidence>
<evidence type="ECO:0000256" key="1">
    <source>
        <dbReference type="ARBA" id="ARBA00023098"/>
    </source>
</evidence>
<gene>
    <name evidence="5" type="ORF">WJX75_007213</name>
</gene>
<comment type="caution">
    <text evidence="5">The sequence shown here is derived from an EMBL/GenBank/DDBJ whole genome shotgun (WGS) entry which is preliminary data.</text>
</comment>
<protein>
    <recommendedName>
        <fullName evidence="3">Patatin</fullName>
        <ecNumber evidence="3">3.1.1.-</ecNumber>
    </recommendedName>
</protein>
<evidence type="ECO:0000313" key="5">
    <source>
        <dbReference type="EMBL" id="KAK9916006.1"/>
    </source>
</evidence>
<keyword evidence="1 2" id="KW-0443">Lipid metabolism</keyword>
<reference evidence="5 6" key="1">
    <citation type="journal article" date="2024" name="Nat. Commun.">
        <title>Phylogenomics reveals the evolutionary origins of lichenization in chlorophyte algae.</title>
        <authorList>
            <person name="Puginier C."/>
            <person name="Libourel C."/>
            <person name="Otte J."/>
            <person name="Skaloud P."/>
            <person name="Haon M."/>
            <person name="Grisel S."/>
            <person name="Petersen M."/>
            <person name="Berrin J.G."/>
            <person name="Delaux P.M."/>
            <person name="Dal Grande F."/>
            <person name="Keller J."/>
        </authorList>
    </citation>
    <scope>NUCLEOTIDE SEQUENCE [LARGE SCALE GENOMIC DNA]</scope>
    <source>
        <strain evidence="5 6">SAG 216-7</strain>
    </source>
</reference>